<comment type="similarity">
    <text evidence="2">Belongs to the AB hydrolase superfamily. Lipase family.</text>
</comment>
<dbReference type="Gene3D" id="1.10.260.130">
    <property type="match status" value="1"/>
</dbReference>
<evidence type="ECO:0000313" key="4">
    <source>
        <dbReference type="Proteomes" id="UP001194746"/>
    </source>
</evidence>
<dbReference type="EMBL" id="VCAU01000043">
    <property type="protein sequence ID" value="KAF9888754.1"/>
    <property type="molecule type" value="Genomic_DNA"/>
</dbReference>
<keyword evidence="1" id="KW-0378">Hydrolase</keyword>
<protein>
    <recommendedName>
        <fullName evidence="5">Secretory lipase-domain-containing protein</fullName>
    </recommendedName>
</protein>
<keyword evidence="4" id="KW-1185">Reference proteome</keyword>
<proteinExistence type="inferred from homology"/>
<dbReference type="InterPro" id="IPR005152">
    <property type="entry name" value="Lipase_secreted"/>
</dbReference>
<dbReference type="Gene3D" id="3.40.50.1820">
    <property type="entry name" value="alpha/beta hydrolase"/>
    <property type="match status" value="1"/>
</dbReference>
<name>A0AAD4CLJ3_ASPNN</name>
<feature type="signal peptide" evidence="2">
    <location>
        <begin position="1"/>
        <end position="22"/>
    </location>
</feature>
<evidence type="ECO:0000256" key="1">
    <source>
        <dbReference type="ARBA" id="ARBA00022801"/>
    </source>
</evidence>
<reference evidence="3" key="1">
    <citation type="journal article" date="2019" name="Beilstein J. Org. Chem.">
        <title>Nanangenines: drimane sesquiterpenoids as the dominant metabolite cohort of a novel Australian fungus, Aspergillus nanangensis.</title>
        <authorList>
            <person name="Lacey H.J."/>
            <person name="Gilchrist C.L.M."/>
            <person name="Crombie A."/>
            <person name="Kalaitzis J.A."/>
            <person name="Vuong D."/>
            <person name="Rutledge P.J."/>
            <person name="Turner P."/>
            <person name="Pitt J.I."/>
            <person name="Lacey E."/>
            <person name="Chooi Y.H."/>
            <person name="Piggott A.M."/>
        </authorList>
    </citation>
    <scope>NUCLEOTIDE SEQUENCE</scope>
    <source>
        <strain evidence="3">MST-FP2251</strain>
    </source>
</reference>
<dbReference type="PIRSF" id="PIRSF029171">
    <property type="entry name" value="Esterase_LipA"/>
    <property type="match status" value="1"/>
</dbReference>
<keyword evidence="2" id="KW-0732">Signal</keyword>
<evidence type="ECO:0008006" key="5">
    <source>
        <dbReference type="Google" id="ProtNLM"/>
    </source>
</evidence>
<dbReference type="Pfam" id="PF03583">
    <property type="entry name" value="LIP"/>
    <property type="match status" value="1"/>
</dbReference>
<dbReference type="PANTHER" id="PTHR34853">
    <property type="match status" value="1"/>
</dbReference>
<dbReference type="GO" id="GO:0004806">
    <property type="term" value="F:triacylglycerol lipase activity"/>
    <property type="evidence" value="ECO:0007669"/>
    <property type="project" value="UniProtKB-UniRule"/>
</dbReference>
<organism evidence="3 4">
    <name type="scientific">Aspergillus nanangensis</name>
    <dbReference type="NCBI Taxonomy" id="2582783"/>
    <lineage>
        <taxon>Eukaryota</taxon>
        <taxon>Fungi</taxon>
        <taxon>Dikarya</taxon>
        <taxon>Ascomycota</taxon>
        <taxon>Pezizomycotina</taxon>
        <taxon>Eurotiomycetes</taxon>
        <taxon>Eurotiomycetidae</taxon>
        <taxon>Eurotiales</taxon>
        <taxon>Aspergillaceae</taxon>
        <taxon>Aspergillus</taxon>
        <taxon>Aspergillus subgen. Circumdati</taxon>
    </lineage>
</organism>
<dbReference type="SUPFAM" id="SSF53474">
    <property type="entry name" value="alpha/beta-Hydrolases"/>
    <property type="match status" value="1"/>
</dbReference>
<comment type="caution">
    <text evidence="3">The sequence shown here is derived from an EMBL/GenBank/DDBJ whole genome shotgun (WGS) entry which is preliminary data.</text>
</comment>
<evidence type="ECO:0000313" key="3">
    <source>
        <dbReference type="EMBL" id="KAF9888754.1"/>
    </source>
</evidence>
<dbReference type="AlphaFoldDB" id="A0AAD4CLJ3"/>
<feature type="chain" id="PRO_5041785369" description="Secretory lipase-domain-containing protein" evidence="2">
    <location>
        <begin position="23"/>
        <end position="442"/>
    </location>
</feature>
<accession>A0AAD4CLJ3</accession>
<dbReference type="GO" id="GO:0016042">
    <property type="term" value="P:lipid catabolic process"/>
    <property type="evidence" value="ECO:0007669"/>
    <property type="project" value="UniProtKB-UniRule"/>
</dbReference>
<evidence type="ECO:0000256" key="2">
    <source>
        <dbReference type="PIRNR" id="PIRNR029171"/>
    </source>
</evidence>
<dbReference type="PANTHER" id="PTHR34853:SF5">
    <property type="entry name" value="LIP-DOMAIN-CONTAINING PROTEIN-RELATED"/>
    <property type="match status" value="1"/>
</dbReference>
<reference evidence="3" key="2">
    <citation type="submission" date="2020-02" db="EMBL/GenBank/DDBJ databases">
        <authorList>
            <person name="Gilchrist C.L.M."/>
            <person name="Chooi Y.-H."/>
        </authorList>
    </citation>
    <scope>NUCLEOTIDE SEQUENCE</scope>
    <source>
        <strain evidence="3">MST-FP2251</strain>
    </source>
</reference>
<gene>
    <name evidence="3" type="ORF">FE257_008329</name>
</gene>
<sequence>MNLPWLSLLGLLLYLWIGISHGSPTPPSKDPFYRLPTDHQTKHPGDILNYRPLPYPLKTPLPLFFEKGYQIVYRTTDSFDQPTASLATLLIPPNANFSRILVYFPVHNSAYIDCSPSYILAEGSEQEGDSSDQGIELIHILPLSGALLQGWVVMMPDFEGLNAAFLVNRRGAFAGLDSIRAAIASSSFSNISPDATAVMMGYSGASSAAVLAAEFQGDYAPELKIQGLAAGGLLVNLPNVLEKIISTPNNVPPAMWGLANEYSAMDRLLQERLVTDDPVKKEEFEKSRYQCAGALKATFRNANISAYFDGLDFVNSSTVKGILNENRIGQDNPRIPVLVYQSTHDDKSTVPEMDAFVQNYCEAGVLVDYRKYKLESHNILSIDGVFGALLWAKDRFDGISMGNECKTSNHTTAIWPALREFVPKALVDFIDRHPGTNMSRIL</sequence>
<dbReference type="InterPro" id="IPR029058">
    <property type="entry name" value="AB_hydrolase_fold"/>
</dbReference>
<dbReference type="Proteomes" id="UP001194746">
    <property type="component" value="Unassembled WGS sequence"/>
</dbReference>